<sequence length="242" mass="27863">MKKRIRFIYMFSLMLLPCSLLGQTRQTIELANLYNSANPRAANRDVQIVSSDTGAYLKILESKKEGIVWLPFKDFKNGTIEIKMRGKDVFQRSFIGIAFHGVNDTTYDAVYCRPFNFFAADSVRRIHAVQYISQPNFTWEKLRKEKNGVFEKEIIDPPHPNDWFTMKLVVDNRTVKAYINNASQASLTVEKLNDRTSGKIGLFTADSSGGDFKTIKINHRNLPKKIFPVYKKATKRRVEVLN</sequence>
<feature type="chain" id="PRO_5045756080" description="3-keto-disaccharide hydrolase domain-containing protein" evidence="1">
    <location>
        <begin position="23"/>
        <end position="242"/>
    </location>
</feature>
<dbReference type="EMBL" id="JACYGY010000001">
    <property type="protein sequence ID" value="MBE9462032.1"/>
    <property type="molecule type" value="Genomic_DNA"/>
</dbReference>
<reference evidence="3" key="1">
    <citation type="submission" date="2023-07" db="EMBL/GenBank/DDBJ databases">
        <title>Dyadobacter sp. nov 'subterranea' isolated from contaminted grondwater.</title>
        <authorList>
            <person name="Szabo I."/>
            <person name="Al-Omari J."/>
            <person name="Szerdahelyi S.G."/>
            <person name="Rado J."/>
        </authorList>
    </citation>
    <scope>NUCLEOTIDE SEQUENCE [LARGE SCALE GENOMIC DNA]</scope>
    <source>
        <strain evidence="3">UP-52</strain>
    </source>
</reference>
<feature type="signal peptide" evidence="1">
    <location>
        <begin position="1"/>
        <end position="22"/>
    </location>
</feature>
<evidence type="ECO:0000256" key="1">
    <source>
        <dbReference type="SAM" id="SignalP"/>
    </source>
</evidence>
<dbReference type="RefSeq" id="WP_194120264.1">
    <property type="nucleotide sequence ID" value="NZ_JACYGY010000001.1"/>
</dbReference>
<dbReference type="Proteomes" id="UP000634134">
    <property type="component" value="Unassembled WGS sequence"/>
</dbReference>
<proteinExistence type="predicted"/>
<evidence type="ECO:0008006" key="4">
    <source>
        <dbReference type="Google" id="ProtNLM"/>
    </source>
</evidence>
<comment type="caution">
    <text evidence="2">The sequence shown here is derived from an EMBL/GenBank/DDBJ whole genome shotgun (WGS) entry which is preliminary data.</text>
</comment>
<dbReference type="Gene3D" id="2.60.120.560">
    <property type="entry name" value="Exo-inulinase, domain 1"/>
    <property type="match status" value="1"/>
</dbReference>
<organism evidence="2 3">
    <name type="scientific">Dyadobacter subterraneus</name>
    <dbReference type="NCBI Taxonomy" id="2773304"/>
    <lineage>
        <taxon>Bacteria</taxon>
        <taxon>Pseudomonadati</taxon>
        <taxon>Bacteroidota</taxon>
        <taxon>Cytophagia</taxon>
        <taxon>Cytophagales</taxon>
        <taxon>Spirosomataceae</taxon>
        <taxon>Dyadobacter</taxon>
    </lineage>
</organism>
<accession>A0ABR9W9B7</accession>
<protein>
    <recommendedName>
        <fullName evidence="4">3-keto-disaccharide hydrolase domain-containing protein</fullName>
    </recommendedName>
</protein>
<name>A0ABR9W9B7_9BACT</name>
<evidence type="ECO:0000313" key="3">
    <source>
        <dbReference type="Proteomes" id="UP000634134"/>
    </source>
</evidence>
<evidence type="ECO:0000313" key="2">
    <source>
        <dbReference type="EMBL" id="MBE9462032.1"/>
    </source>
</evidence>
<gene>
    <name evidence="2" type="ORF">IEE83_09075</name>
</gene>
<keyword evidence="1" id="KW-0732">Signal</keyword>
<keyword evidence="3" id="KW-1185">Reference proteome</keyword>